<dbReference type="UniPathway" id="UPA00053">
    <property type="reaction ID" value="UER00088"/>
</dbReference>
<dbReference type="PROSITE" id="PS01128">
    <property type="entry name" value="SHIKIMATE_KINASE"/>
    <property type="match status" value="1"/>
</dbReference>
<keyword evidence="11" id="KW-0963">Cytoplasm</keyword>
<organism evidence="13 14">
    <name type="scientific">Pandoraea captiosa</name>
    <dbReference type="NCBI Taxonomy" id="2508302"/>
    <lineage>
        <taxon>Bacteria</taxon>
        <taxon>Pseudomonadati</taxon>
        <taxon>Pseudomonadota</taxon>
        <taxon>Betaproteobacteria</taxon>
        <taxon>Burkholderiales</taxon>
        <taxon>Burkholderiaceae</taxon>
        <taxon>Pandoraea</taxon>
    </lineage>
</organism>
<dbReference type="InterPro" id="IPR023000">
    <property type="entry name" value="Shikimate_kinase_CS"/>
</dbReference>
<dbReference type="Pfam" id="PF01202">
    <property type="entry name" value="SKI"/>
    <property type="match status" value="1"/>
</dbReference>
<dbReference type="HAMAP" id="MF_00109">
    <property type="entry name" value="Shikimate_kinase"/>
    <property type="match status" value="1"/>
</dbReference>
<dbReference type="Gene3D" id="3.40.50.300">
    <property type="entry name" value="P-loop containing nucleotide triphosphate hydrolases"/>
    <property type="match status" value="1"/>
</dbReference>
<accession>A0A5E5AIZ4</accession>
<dbReference type="EC" id="2.7.1.71" evidence="3 11"/>
<proteinExistence type="inferred from homology"/>
<dbReference type="InterPro" id="IPR031322">
    <property type="entry name" value="Shikimate/glucono_kinase"/>
</dbReference>
<keyword evidence="6 11" id="KW-0547">Nucleotide-binding</keyword>
<feature type="compositionally biased region" description="Basic and acidic residues" evidence="12">
    <location>
        <begin position="207"/>
        <end position="220"/>
    </location>
</feature>
<feature type="binding site" evidence="11">
    <location>
        <position position="13"/>
    </location>
    <ligand>
        <name>substrate</name>
    </ligand>
</feature>
<dbReference type="SUPFAM" id="SSF52540">
    <property type="entry name" value="P-loop containing nucleoside triphosphate hydrolases"/>
    <property type="match status" value="1"/>
</dbReference>
<keyword evidence="8 11" id="KW-0067">ATP-binding</keyword>
<dbReference type="Proteomes" id="UP000414136">
    <property type="component" value="Unassembled WGS sequence"/>
</dbReference>
<name>A0A5E5AIZ4_9BURK</name>
<dbReference type="InterPro" id="IPR000623">
    <property type="entry name" value="Shikimate_kinase/TSH1"/>
</dbReference>
<dbReference type="AlphaFoldDB" id="A0A5E5AIZ4"/>
<evidence type="ECO:0000256" key="4">
    <source>
        <dbReference type="ARBA" id="ARBA00022605"/>
    </source>
</evidence>
<dbReference type="GO" id="GO:0004765">
    <property type="term" value="F:shikimate kinase activity"/>
    <property type="evidence" value="ECO:0007669"/>
    <property type="project" value="UniProtKB-UniRule"/>
</dbReference>
<evidence type="ECO:0000256" key="9">
    <source>
        <dbReference type="ARBA" id="ARBA00023141"/>
    </source>
</evidence>
<dbReference type="GO" id="GO:0000287">
    <property type="term" value="F:magnesium ion binding"/>
    <property type="evidence" value="ECO:0007669"/>
    <property type="project" value="UniProtKB-UniRule"/>
</dbReference>
<feature type="binding site" evidence="11">
    <location>
        <position position="116"/>
    </location>
    <ligand>
        <name>substrate</name>
    </ligand>
</feature>
<gene>
    <name evidence="13" type="primary">aroK_1</name>
    <name evidence="11" type="synonym">aroK</name>
    <name evidence="13" type="ORF">PCA31118_04228</name>
</gene>
<dbReference type="EMBL" id="CABPSQ010000010">
    <property type="protein sequence ID" value="VVE72545.1"/>
    <property type="molecule type" value="Genomic_DNA"/>
</dbReference>
<feature type="region of interest" description="Disordered" evidence="12">
    <location>
        <begin position="238"/>
        <end position="296"/>
    </location>
</feature>
<feature type="region of interest" description="Disordered" evidence="12">
    <location>
        <begin position="173"/>
        <end position="226"/>
    </location>
</feature>
<dbReference type="PRINTS" id="PR01100">
    <property type="entry name" value="SHIKIMTKNASE"/>
</dbReference>
<dbReference type="PANTHER" id="PTHR21087:SF16">
    <property type="entry name" value="SHIKIMATE KINASE 1, CHLOROPLASTIC"/>
    <property type="match status" value="1"/>
</dbReference>
<protein>
    <recommendedName>
        <fullName evidence="3 11">Shikimate kinase</fullName>
        <shortName evidence="11">SK</shortName>
        <ecNumber evidence="3 11">2.7.1.71</ecNumber>
    </recommendedName>
</protein>
<feature type="binding site" evidence="11">
    <location>
        <position position="37"/>
    </location>
    <ligand>
        <name>substrate</name>
    </ligand>
</feature>
<comment type="pathway">
    <text evidence="1 11">Metabolic intermediate biosynthesis; chorismate biosynthesis; chorismate from D-erythrose 4-phosphate and phosphoenolpyruvate: step 5/7.</text>
</comment>
<keyword evidence="14" id="KW-1185">Reference proteome</keyword>
<evidence type="ECO:0000313" key="14">
    <source>
        <dbReference type="Proteomes" id="UP000414136"/>
    </source>
</evidence>
<dbReference type="GO" id="GO:0005524">
    <property type="term" value="F:ATP binding"/>
    <property type="evidence" value="ECO:0007669"/>
    <property type="project" value="UniProtKB-UniRule"/>
</dbReference>
<evidence type="ECO:0000256" key="3">
    <source>
        <dbReference type="ARBA" id="ARBA00012154"/>
    </source>
</evidence>
<dbReference type="GO" id="GO:0009423">
    <property type="term" value="P:chorismate biosynthetic process"/>
    <property type="evidence" value="ECO:0007669"/>
    <property type="project" value="UniProtKB-UniRule"/>
</dbReference>
<keyword evidence="7 11" id="KW-0418">Kinase</keyword>
<dbReference type="GO" id="GO:0005829">
    <property type="term" value="C:cytosol"/>
    <property type="evidence" value="ECO:0007669"/>
    <property type="project" value="TreeGrafter"/>
</dbReference>
<dbReference type="GO" id="GO:0008652">
    <property type="term" value="P:amino acid biosynthetic process"/>
    <property type="evidence" value="ECO:0007669"/>
    <property type="project" value="UniProtKB-KW"/>
</dbReference>
<comment type="subunit">
    <text evidence="11">Monomer.</text>
</comment>
<evidence type="ECO:0000256" key="12">
    <source>
        <dbReference type="SAM" id="MobiDB-lite"/>
    </source>
</evidence>
<dbReference type="InterPro" id="IPR027417">
    <property type="entry name" value="P-loop_NTPase"/>
</dbReference>
<evidence type="ECO:0000313" key="13">
    <source>
        <dbReference type="EMBL" id="VVE72545.1"/>
    </source>
</evidence>
<dbReference type="GO" id="GO:0009073">
    <property type="term" value="P:aromatic amino acid family biosynthetic process"/>
    <property type="evidence" value="ECO:0007669"/>
    <property type="project" value="UniProtKB-KW"/>
</dbReference>
<evidence type="ECO:0000256" key="5">
    <source>
        <dbReference type="ARBA" id="ARBA00022679"/>
    </source>
</evidence>
<evidence type="ECO:0000256" key="10">
    <source>
        <dbReference type="ARBA" id="ARBA00048567"/>
    </source>
</evidence>
<evidence type="ECO:0000256" key="7">
    <source>
        <dbReference type="ARBA" id="ARBA00022777"/>
    </source>
</evidence>
<keyword evidence="4 11" id="KW-0028">Amino-acid biosynthesis</keyword>
<evidence type="ECO:0000256" key="11">
    <source>
        <dbReference type="HAMAP-Rule" id="MF_00109"/>
    </source>
</evidence>
<sequence length="296" mass="31948">MARRLGRQFYDSDHEIEARTGVRIPVIFEHEGEEGFRQRETQTIDELTQRNGIVLATGGGAVLRAENREYIKSRGTVVYLRANPHDLWLRTRRDKNRPLLQTADPRARLEQLYQERDALYRECATFIIETGRPSVNALVNMVLMQLEVAGIVPASPAVSSQASDACDATAATDAVGSTDGEASPLAERAHEASDAKDAANVHHKHHEHNERREQSARDADNVGGPDVARWDVSAAVDAQTAQSVGAEDGVRSDASGVSSAAGASSMSGTLGSPRTVGDDEATEAEPARPPRDTFAG</sequence>
<feature type="compositionally biased region" description="Low complexity" evidence="12">
    <location>
        <begin position="252"/>
        <end position="272"/>
    </location>
</feature>
<comment type="similarity">
    <text evidence="2 11">Belongs to the shikimate kinase family.</text>
</comment>
<dbReference type="PANTHER" id="PTHR21087">
    <property type="entry name" value="SHIKIMATE KINASE"/>
    <property type="match status" value="1"/>
</dbReference>
<comment type="caution">
    <text evidence="11">Lacks conserved residue(s) required for the propagation of feature annotation.</text>
</comment>
<evidence type="ECO:0000256" key="2">
    <source>
        <dbReference type="ARBA" id="ARBA00006997"/>
    </source>
</evidence>
<comment type="cofactor">
    <cofactor evidence="11">
        <name>Mg(2+)</name>
        <dbReference type="ChEBI" id="CHEBI:18420"/>
    </cofactor>
    <text evidence="11">Binds 1 Mg(2+) ion per subunit.</text>
</comment>
<comment type="subcellular location">
    <subcellularLocation>
        <location evidence="11">Cytoplasm</location>
    </subcellularLocation>
</comment>
<comment type="catalytic activity">
    <reaction evidence="10 11">
        <text>shikimate + ATP = 3-phosphoshikimate + ADP + H(+)</text>
        <dbReference type="Rhea" id="RHEA:13121"/>
        <dbReference type="ChEBI" id="CHEBI:15378"/>
        <dbReference type="ChEBI" id="CHEBI:30616"/>
        <dbReference type="ChEBI" id="CHEBI:36208"/>
        <dbReference type="ChEBI" id="CHEBI:145989"/>
        <dbReference type="ChEBI" id="CHEBI:456216"/>
        <dbReference type="EC" id="2.7.1.71"/>
    </reaction>
</comment>
<reference evidence="13 14" key="1">
    <citation type="submission" date="2019-08" db="EMBL/GenBank/DDBJ databases">
        <authorList>
            <person name="Peeters C."/>
        </authorList>
    </citation>
    <scope>NUCLEOTIDE SEQUENCE [LARGE SCALE GENOMIC DNA]</scope>
    <source>
        <strain evidence="13 14">LMG 31118</strain>
    </source>
</reference>
<evidence type="ECO:0000256" key="6">
    <source>
        <dbReference type="ARBA" id="ARBA00022741"/>
    </source>
</evidence>
<keyword evidence="11" id="KW-0479">Metal-binding</keyword>
<feature type="binding site" evidence="11">
    <location>
        <position position="59"/>
    </location>
    <ligand>
        <name>substrate</name>
    </ligand>
</feature>
<keyword evidence="5 11" id="KW-0808">Transferase</keyword>
<dbReference type="CDD" id="cd00464">
    <property type="entry name" value="SK"/>
    <property type="match status" value="1"/>
</dbReference>
<keyword evidence="11" id="KW-0460">Magnesium</keyword>
<comment type="function">
    <text evidence="11">Catalyzes the specific phosphorylation of the 3-hydroxyl group of shikimic acid using ATP as a cosubstrate.</text>
</comment>
<feature type="binding site" evidence="11">
    <location>
        <position position="97"/>
    </location>
    <ligand>
        <name>ATP</name>
        <dbReference type="ChEBI" id="CHEBI:30616"/>
    </ligand>
</feature>
<keyword evidence="9 11" id="KW-0057">Aromatic amino acid biosynthesis</keyword>
<evidence type="ECO:0000256" key="8">
    <source>
        <dbReference type="ARBA" id="ARBA00022840"/>
    </source>
</evidence>
<feature type="compositionally biased region" description="Basic and acidic residues" evidence="12">
    <location>
        <begin position="285"/>
        <end position="296"/>
    </location>
</feature>
<feature type="compositionally biased region" description="Basic and acidic residues" evidence="12">
    <location>
        <begin position="187"/>
        <end position="200"/>
    </location>
</feature>
<evidence type="ECO:0000256" key="1">
    <source>
        <dbReference type="ARBA" id="ARBA00004842"/>
    </source>
</evidence>